<name>A0AAV0XS73_9HEMI</name>
<comment type="caution">
    <text evidence="1">The sequence shown here is derived from an EMBL/GenBank/DDBJ whole genome shotgun (WGS) entry which is preliminary data.</text>
</comment>
<keyword evidence="2" id="KW-1185">Reference proteome</keyword>
<dbReference type="EMBL" id="CARXXK010000683">
    <property type="protein sequence ID" value="CAI6371011.1"/>
    <property type="molecule type" value="Genomic_DNA"/>
</dbReference>
<evidence type="ECO:0000313" key="1">
    <source>
        <dbReference type="EMBL" id="CAI6371011.1"/>
    </source>
</evidence>
<sequence length="262" mass="30373">MLQAKDIDLIGVIDLVKEKIQHLETCRSDIEFSTVLNEVEEFKKSSINECEYFKPIPHNRIRRVPRKADEIAVDEVIEDPLQNYKIKTYFIAFDTAITQIKERFNEISSGLFKDLSLFSRRRMEEISNDLNKLPVDAFKVFSDTYSKFVDREDLKREYVQFIKCYFNFEKVKLIPTRLHDSQSDTEDESIDHLQSYLEDSQSTQEPVEYFTIPKLPLNGCSLLTVLKVVKISGLQSVFPVLSIALKIAVTLPVASTTPERTF</sequence>
<dbReference type="Proteomes" id="UP001160148">
    <property type="component" value="Unassembled WGS sequence"/>
</dbReference>
<organism evidence="1 2">
    <name type="scientific">Macrosiphum euphorbiae</name>
    <name type="common">potato aphid</name>
    <dbReference type="NCBI Taxonomy" id="13131"/>
    <lineage>
        <taxon>Eukaryota</taxon>
        <taxon>Metazoa</taxon>
        <taxon>Ecdysozoa</taxon>
        <taxon>Arthropoda</taxon>
        <taxon>Hexapoda</taxon>
        <taxon>Insecta</taxon>
        <taxon>Pterygota</taxon>
        <taxon>Neoptera</taxon>
        <taxon>Paraneoptera</taxon>
        <taxon>Hemiptera</taxon>
        <taxon>Sternorrhyncha</taxon>
        <taxon>Aphidomorpha</taxon>
        <taxon>Aphidoidea</taxon>
        <taxon>Aphididae</taxon>
        <taxon>Macrosiphini</taxon>
        <taxon>Macrosiphum</taxon>
    </lineage>
</organism>
<evidence type="ECO:0000313" key="2">
    <source>
        <dbReference type="Proteomes" id="UP001160148"/>
    </source>
</evidence>
<gene>
    <name evidence="1" type="ORF">MEUPH1_LOCUS25067</name>
</gene>
<reference evidence="1 2" key="1">
    <citation type="submission" date="2023-01" db="EMBL/GenBank/DDBJ databases">
        <authorList>
            <person name="Whitehead M."/>
        </authorList>
    </citation>
    <scope>NUCLEOTIDE SEQUENCE [LARGE SCALE GENOMIC DNA]</scope>
</reference>
<evidence type="ECO:0008006" key="3">
    <source>
        <dbReference type="Google" id="ProtNLM"/>
    </source>
</evidence>
<accession>A0AAV0XS73</accession>
<dbReference type="AlphaFoldDB" id="A0AAV0XS73"/>
<proteinExistence type="predicted"/>
<protein>
    <recommendedName>
        <fullName evidence="3">HAT C-terminal dimerisation domain-containing protein</fullName>
    </recommendedName>
</protein>